<dbReference type="CDD" id="cd05242">
    <property type="entry name" value="SDR_a8"/>
    <property type="match status" value="1"/>
</dbReference>
<dbReference type="OrthoDB" id="276721at2759"/>
<reference evidence="6 7" key="1">
    <citation type="journal article" date="2013" name="Genome Biol.">
        <title>Draft genome of the mountain pine beetle, Dendroctonus ponderosae Hopkins, a major forest pest.</title>
        <authorList>
            <person name="Keeling C.I."/>
            <person name="Yuen M.M."/>
            <person name="Liao N.Y."/>
            <person name="Docking T.R."/>
            <person name="Chan S.K."/>
            <person name="Taylor G.A."/>
            <person name="Palmquist D.L."/>
            <person name="Jackman S.D."/>
            <person name="Nguyen A."/>
            <person name="Li M."/>
            <person name="Henderson H."/>
            <person name="Janes J.K."/>
            <person name="Zhao Y."/>
            <person name="Pandoh P."/>
            <person name="Moore R."/>
            <person name="Sperling F.A."/>
            <person name="Huber D.P."/>
            <person name="Birol I."/>
            <person name="Jones S.J."/>
            <person name="Bohlmann J."/>
        </authorList>
    </citation>
    <scope>NUCLEOTIDE SEQUENCE</scope>
</reference>
<dbReference type="SUPFAM" id="SSF51735">
    <property type="entry name" value="NAD(P)-binding Rossmann-fold domains"/>
    <property type="match status" value="1"/>
</dbReference>
<evidence type="ECO:0000259" key="2">
    <source>
        <dbReference type="Pfam" id="PF08338"/>
    </source>
</evidence>
<dbReference type="InterPro" id="IPR013549">
    <property type="entry name" value="DUF1731"/>
</dbReference>
<dbReference type="HOGENOM" id="CLU_047373_0_1_1"/>
<dbReference type="InterPro" id="IPR036291">
    <property type="entry name" value="NAD(P)-bd_dom_sf"/>
</dbReference>
<dbReference type="InterPro" id="IPR010099">
    <property type="entry name" value="SDR39U1"/>
</dbReference>
<dbReference type="EMBL" id="KB741007">
    <property type="protein sequence ID" value="ENN75632.1"/>
    <property type="molecule type" value="Genomic_DNA"/>
</dbReference>
<evidence type="ECO:0000313" key="6">
    <source>
        <dbReference type="Proteomes" id="UP000019118"/>
    </source>
</evidence>
<sequence>MSGTVLVGGGSGFVGTHLTKALSSKNYGVKIVSRMPGPRNVSWHEIGARGLPENTVAVVNLAGKCGLLSACKPYFISLYLGQNVMDFKRRWTAGFKQNVFSSRINTTASLAKAINNSLKKPKVYISMSGVGAYKPDPEAEYTECSNIRQFDFFSKLVIEWEKAAALDSAAKNQCRVVAIRSGVVLGRDGGMIKQLYLPFILGLGGPVGNGAQFMPWIHIADLVDLIIFCIENNQVEGVLNGVAPQVCSNKQFSNAFAKTLNRPAFIPVPSFVFNLLLGAERAKMITEGQKVIPQRTQELGFKFRFPTVQSACENIVKGA</sequence>
<name>N6UAJ2_DENPD</name>
<evidence type="ECO:0000313" key="7">
    <source>
        <dbReference type="Proteomes" id="UP000030742"/>
    </source>
</evidence>
<dbReference type="Pfam" id="PF08338">
    <property type="entry name" value="DUF1731"/>
    <property type="match status" value="1"/>
</dbReference>
<organism evidence="3">
    <name type="scientific">Dendroctonus ponderosae</name>
    <name type="common">Mountain pine beetle</name>
    <dbReference type="NCBI Taxonomy" id="77166"/>
    <lineage>
        <taxon>Eukaryota</taxon>
        <taxon>Metazoa</taxon>
        <taxon>Ecdysozoa</taxon>
        <taxon>Arthropoda</taxon>
        <taxon>Hexapoda</taxon>
        <taxon>Insecta</taxon>
        <taxon>Pterygota</taxon>
        <taxon>Neoptera</taxon>
        <taxon>Endopterygota</taxon>
        <taxon>Coleoptera</taxon>
        <taxon>Polyphaga</taxon>
        <taxon>Cucujiformia</taxon>
        <taxon>Curculionidae</taxon>
        <taxon>Scolytinae</taxon>
        <taxon>Dendroctonus</taxon>
    </lineage>
</organism>
<accession>N6UAJ2</accession>
<dbReference type="Pfam" id="PF01370">
    <property type="entry name" value="Epimerase"/>
    <property type="match status" value="1"/>
</dbReference>
<evidence type="ECO:0008006" key="8">
    <source>
        <dbReference type="Google" id="ProtNLM"/>
    </source>
</evidence>
<dbReference type="PANTHER" id="PTHR11092:SF0">
    <property type="entry name" value="EPIMERASE FAMILY PROTEIN SDR39U1"/>
    <property type="match status" value="1"/>
</dbReference>
<dbReference type="Proteomes" id="UP000030742">
    <property type="component" value="Unassembled WGS sequence"/>
</dbReference>
<keyword evidence="6" id="KW-1185">Reference proteome</keyword>
<dbReference type="PANTHER" id="PTHR11092">
    <property type="entry name" value="SUGAR NUCLEOTIDE EPIMERASE RELATED"/>
    <property type="match status" value="1"/>
</dbReference>
<evidence type="ECO:0000259" key="1">
    <source>
        <dbReference type="Pfam" id="PF01370"/>
    </source>
</evidence>
<proteinExistence type="predicted"/>
<dbReference type="EnsemblMetazoa" id="XM_019907088.1">
    <property type="protein sequence ID" value="XP_019762647.1"/>
    <property type="gene ID" value="LOC109539379"/>
</dbReference>
<feature type="domain" description="DUF1731" evidence="2">
    <location>
        <begin position="268"/>
        <end position="315"/>
    </location>
</feature>
<reference evidence="5" key="2">
    <citation type="submission" date="2024-08" db="UniProtKB">
        <authorList>
            <consortium name="EnsemblMetazoa"/>
        </authorList>
    </citation>
    <scope>IDENTIFICATION</scope>
</reference>
<dbReference type="Gene3D" id="3.40.50.720">
    <property type="entry name" value="NAD(P)-binding Rossmann-like Domain"/>
    <property type="match status" value="1"/>
</dbReference>
<dbReference type="STRING" id="77166.N6UAJ2"/>
<feature type="domain" description="NAD-dependent epimerase/dehydratase" evidence="1">
    <location>
        <begin position="5"/>
        <end position="234"/>
    </location>
</feature>
<evidence type="ECO:0000313" key="5">
    <source>
        <dbReference type="EnsemblMetazoa" id="XP_019762647.1"/>
    </source>
</evidence>
<dbReference type="AlphaFoldDB" id="N6UAJ2"/>
<evidence type="ECO:0000313" key="3">
    <source>
        <dbReference type="EMBL" id="ENN75632.1"/>
    </source>
</evidence>
<evidence type="ECO:0000313" key="4">
    <source>
        <dbReference type="EMBL" id="ERL86350.1"/>
    </source>
</evidence>
<dbReference type="OMA" id="YLPWIHI"/>
<dbReference type="Proteomes" id="UP000019118">
    <property type="component" value="Unassembled WGS sequence"/>
</dbReference>
<dbReference type="NCBIfam" id="TIGR01777">
    <property type="entry name" value="yfcH"/>
    <property type="match status" value="1"/>
</dbReference>
<dbReference type="EMBL" id="KB631811">
    <property type="protein sequence ID" value="ERL86350.1"/>
    <property type="molecule type" value="Genomic_DNA"/>
</dbReference>
<protein>
    <recommendedName>
        <fullName evidence="8">DUF1731 domain-containing protein</fullName>
    </recommendedName>
</protein>
<dbReference type="KEGG" id="dpa:109539379"/>
<feature type="non-terminal residue" evidence="3">
    <location>
        <position position="1"/>
    </location>
</feature>
<dbReference type="InterPro" id="IPR001509">
    <property type="entry name" value="Epimerase_deHydtase"/>
</dbReference>
<gene>
    <name evidence="5" type="primary">109539379</name>
    <name evidence="4" type="ORF">D910_03758</name>
    <name evidence="3" type="ORF">YQE_07810</name>
</gene>